<feature type="region of interest" description="Disordered" evidence="1">
    <location>
        <begin position="197"/>
        <end position="274"/>
    </location>
</feature>
<dbReference type="Pfam" id="PF13699">
    <property type="entry name" value="eCIS_core"/>
    <property type="match status" value="1"/>
</dbReference>
<proteinExistence type="predicted"/>
<evidence type="ECO:0000259" key="2">
    <source>
        <dbReference type="Pfam" id="PF13699"/>
    </source>
</evidence>
<dbReference type="Proteomes" id="UP000189935">
    <property type="component" value="Chromosome I"/>
</dbReference>
<protein>
    <recommendedName>
        <fullName evidence="2">eCIS core domain-containing protein</fullName>
    </recommendedName>
</protein>
<feature type="domain" description="eCIS core" evidence="2">
    <location>
        <begin position="119"/>
        <end position="195"/>
    </location>
</feature>
<organism evidence="3 4">
    <name type="scientific">Bradyrhizobium lablabi</name>
    <dbReference type="NCBI Taxonomy" id="722472"/>
    <lineage>
        <taxon>Bacteria</taxon>
        <taxon>Pseudomonadati</taxon>
        <taxon>Pseudomonadota</taxon>
        <taxon>Alphaproteobacteria</taxon>
        <taxon>Hyphomicrobiales</taxon>
        <taxon>Nitrobacteraceae</taxon>
        <taxon>Bradyrhizobium</taxon>
    </lineage>
</organism>
<name>A0A1M6KAP2_9BRAD</name>
<dbReference type="RefSeq" id="WP_079537109.1">
    <property type="nucleotide sequence ID" value="NZ_LT670844.1"/>
</dbReference>
<accession>A0A1M6KAP2</accession>
<evidence type="ECO:0000313" key="4">
    <source>
        <dbReference type="Proteomes" id="UP000189935"/>
    </source>
</evidence>
<feature type="region of interest" description="Disordered" evidence="1">
    <location>
        <begin position="314"/>
        <end position="341"/>
    </location>
</feature>
<evidence type="ECO:0000313" key="3">
    <source>
        <dbReference type="EMBL" id="SHJ56020.1"/>
    </source>
</evidence>
<gene>
    <name evidence="3" type="ORF">SAMN05444159_0919</name>
</gene>
<dbReference type="EMBL" id="LT670844">
    <property type="protein sequence ID" value="SHJ56020.1"/>
    <property type="molecule type" value="Genomic_DNA"/>
</dbReference>
<feature type="compositionally biased region" description="Polar residues" evidence="1">
    <location>
        <begin position="206"/>
        <end position="230"/>
    </location>
</feature>
<dbReference type="AlphaFoldDB" id="A0A1M6KAP2"/>
<reference evidence="3 4" key="1">
    <citation type="submission" date="2016-11" db="EMBL/GenBank/DDBJ databases">
        <authorList>
            <person name="Jaros S."/>
            <person name="Januszkiewicz K."/>
            <person name="Wedrychowicz H."/>
        </authorList>
    </citation>
    <scope>NUCLEOTIDE SEQUENCE [LARGE SCALE GENOMIC DNA]</scope>
    <source>
        <strain evidence="3 4">GAS499</strain>
    </source>
</reference>
<evidence type="ECO:0000256" key="1">
    <source>
        <dbReference type="SAM" id="MobiDB-lite"/>
    </source>
</evidence>
<feature type="compositionally biased region" description="Polar residues" evidence="1">
    <location>
        <begin position="326"/>
        <end position="336"/>
    </location>
</feature>
<dbReference type="InterPro" id="IPR025295">
    <property type="entry name" value="eCIS_core_dom"/>
</dbReference>
<sequence>MSERALATARKQSTVLAAPGGAILLRKCACGNHTMAGATCEECKKTKTRFQPKLTIGASNGPLELEADRIADQVMAGMSPGPTGSVSAGIQRSAAYPNRDSDFAPPSVDSVLAGSGMALQPELREKMERRFAYDFSHVRVHTGPAAEQSAGEVRADAYTVGNNIVFGNGRFAPHSDAGRRLLAHELVHVVQQSSGDGLVAEKSDKSPNLPTTHAQVTNQVSETNETSTRGDVSRIPDLQLQRQASDDLDAGAPSSTEKQKKCIKDSGGCPGGDRSGIPTCDEILALNQQCRRDTGYEGPDVTADCPSGFVPDCNKSPDGKLAPKQPESSPKNQEATPCSAPFTPATTFQQLIDLVRAAEVRLSKAGISSAKDQIHALRGIYYGTTWSLDYAGTPTGKGEQSVTRNEGFQRFTRPSLKPEDSIPRDVRPLLDCGLSDALKMSQDVIEPTRHVDFGHLLIALDARYDPQLASRISYPYVVTDVDMGGTGTELVTWLGDLGGGAAKVAILRASAPSTNIKEAFAAPSDYGGTVNLEGDVAGFVVATSSKDSVTAPAIPSDKGLSDALQEYLSPAAPGSAWKGRAATFLSMYGGKLDPGSSTLTNRDELVSNLAPKIQVFACNYLASRVKDKHVTFSVAKSAADHVIPTSLEIAGTFLDALTDAAKSGGNIEAKRFPAPQSKASGACRLQIAAGGLLGGIGL</sequence>